<evidence type="ECO:0000313" key="2">
    <source>
        <dbReference type="Proteomes" id="UP000821853"/>
    </source>
</evidence>
<organism evidence="1 2">
    <name type="scientific">Haemaphysalis longicornis</name>
    <name type="common">Bush tick</name>
    <dbReference type="NCBI Taxonomy" id="44386"/>
    <lineage>
        <taxon>Eukaryota</taxon>
        <taxon>Metazoa</taxon>
        <taxon>Ecdysozoa</taxon>
        <taxon>Arthropoda</taxon>
        <taxon>Chelicerata</taxon>
        <taxon>Arachnida</taxon>
        <taxon>Acari</taxon>
        <taxon>Parasitiformes</taxon>
        <taxon>Ixodida</taxon>
        <taxon>Ixodoidea</taxon>
        <taxon>Ixodidae</taxon>
        <taxon>Haemaphysalinae</taxon>
        <taxon>Haemaphysalis</taxon>
    </lineage>
</organism>
<comment type="caution">
    <text evidence="1">The sequence shown here is derived from an EMBL/GenBank/DDBJ whole genome shotgun (WGS) entry which is preliminary data.</text>
</comment>
<name>A0A9J6FBS5_HAELO</name>
<keyword evidence="2" id="KW-1185">Reference proteome</keyword>
<reference evidence="1 2" key="1">
    <citation type="journal article" date="2020" name="Cell">
        <title>Large-Scale Comparative Analyses of Tick Genomes Elucidate Their Genetic Diversity and Vector Capacities.</title>
        <authorList>
            <consortium name="Tick Genome and Microbiome Consortium (TIGMIC)"/>
            <person name="Jia N."/>
            <person name="Wang J."/>
            <person name="Shi W."/>
            <person name="Du L."/>
            <person name="Sun Y."/>
            <person name="Zhan W."/>
            <person name="Jiang J.F."/>
            <person name="Wang Q."/>
            <person name="Zhang B."/>
            <person name="Ji P."/>
            <person name="Bell-Sakyi L."/>
            <person name="Cui X.M."/>
            <person name="Yuan T.T."/>
            <person name="Jiang B.G."/>
            <person name="Yang W.F."/>
            <person name="Lam T.T."/>
            <person name="Chang Q.C."/>
            <person name="Ding S.J."/>
            <person name="Wang X.J."/>
            <person name="Zhu J.G."/>
            <person name="Ruan X.D."/>
            <person name="Zhao L."/>
            <person name="Wei J.T."/>
            <person name="Ye R.Z."/>
            <person name="Que T.C."/>
            <person name="Du C.H."/>
            <person name="Zhou Y.H."/>
            <person name="Cheng J.X."/>
            <person name="Dai P.F."/>
            <person name="Guo W.B."/>
            <person name="Han X.H."/>
            <person name="Huang E.J."/>
            <person name="Li L.F."/>
            <person name="Wei W."/>
            <person name="Gao Y.C."/>
            <person name="Liu J.Z."/>
            <person name="Shao H.Z."/>
            <person name="Wang X."/>
            <person name="Wang C.C."/>
            <person name="Yang T.C."/>
            <person name="Huo Q.B."/>
            <person name="Li W."/>
            <person name="Chen H.Y."/>
            <person name="Chen S.E."/>
            <person name="Zhou L.G."/>
            <person name="Ni X.B."/>
            <person name="Tian J.H."/>
            <person name="Sheng Y."/>
            <person name="Liu T."/>
            <person name="Pan Y.S."/>
            <person name="Xia L.Y."/>
            <person name="Li J."/>
            <person name="Zhao F."/>
            <person name="Cao W.C."/>
        </authorList>
    </citation>
    <scope>NUCLEOTIDE SEQUENCE [LARGE SCALE GENOMIC DNA]</scope>
    <source>
        <strain evidence="1">HaeL-2018</strain>
    </source>
</reference>
<evidence type="ECO:0000313" key="1">
    <source>
        <dbReference type="EMBL" id="KAH9360482.1"/>
    </source>
</evidence>
<sequence length="84" mass="9508">MGPCGTCEVRKRTATRKIEFTSGCFGTMLKDELNKGLREGDTVFLDYVGGVEGMREEMRSDLVWQGRRPRGAWQMSAEEFGLQL</sequence>
<gene>
    <name evidence="1" type="ORF">HPB48_009655</name>
</gene>
<dbReference type="AlphaFoldDB" id="A0A9J6FBS5"/>
<protein>
    <submittedName>
        <fullName evidence="1">Uncharacterized protein</fullName>
    </submittedName>
</protein>
<proteinExistence type="predicted"/>
<dbReference type="Proteomes" id="UP000821853">
    <property type="component" value="Chromosome 1"/>
</dbReference>
<dbReference type="VEuPathDB" id="VectorBase:HLOH_054969"/>
<dbReference type="EMBL" id="JABSTR010000001">
    <property type="protein sequence ID" value="KAH9360482.1"/>
    <property type="molecule type" value="Genomic_DNA"/>
</dbReference>
<accession>A0A9J6FBS5</accession>